<dbReference type="Gene3D" id="3.30.1120.90">
    <property type="entry name" value="Nucleosome assembly protein"/>
    <property type="match status" value="1"/>
</dbReference>
<keyword evidence="3" id="KW-0521">NADP</keyword>
<dbReference type="InterPro" id="IPR002164">
    <property type="entry name" value="NAP_family"/>
</dbReference>
<dbReference type="AlphaFoldDB" id="A0A9W4NNW6"/>
<proteinExistence type="inferred from homology"/>
<dbReference type="InterPro" id="IPR036291">
    <property type="entry name" value="NAD(P)-bd_dom_sf"/>
</dbReference>
<dbReference type="InterPro" id="IPR008030">
    <property type="entry name" value="NmrA-like"/>
</dbReference>
<dbReference type="PANTHER" id="PTHR42748">
    <property type="entry name" value="NITROGEN METABOLITE REPRESSION PROTEIN NMRA FAMILY MEMBER"/>
    <property type="match status" value="1"/>
</dbReference>
<sequence length="802" mass="90129">MTQPHKTIAVVNGTGRQAASLIRVASAVGYSVRAQIHTLKGIIAPELQQLPNVTLLQGPLLGNVPLMDELFKGAQLAFINTTSQSGDEVAIGRDLADAAMRAGTITHYIYSSMPDHSVHGNWPAPPQWAPKFTVENYIRQLNMPSTFVYAGIYSNNFTSLPYPLFQMELLADGSFEWRAPFDPDIPLPWLDVEHDVGPTLLQIFKDGPKRWHGHRIALTFETLSPIQVCAAFSRALDRPCQYIRVPKIEIKVNIPPGYREQLEALEELFGRCDAPYFPQPEFSQPAAGSPKGLGPFGGKGAGAGMMQGPGGVISLRVTDEARYLWQGWRDMEEYAREVFPVEEEANGLDWMLPHSINPINKLDSSTTVYTLQIHRDQRQSFLIFSSPQAGTPTISRLCTLGYTEVLGSTPPVPWNMRYRQVSSDLLHSTFEQILSDYFTIPLRFIMSNDQSLMDRIEFPEIPEAAMKKIAILEEQFSRAEVEQLRHTAKLMAPLLAKRSEIINMPEVQPEFWMRVLASAPPEIDEYILPTDAAALGESLKNLTVERFELDAQGNGEPRSLRFTFEFKGGDENNFFTNEKLVKEFYWRQEITKSKSGRTRTWEGLVSEPVRIHWKKDADLTKGLLDAACDLAEAEKKKGGDRKKLPEYAALVKKVEETEAEAANAEEEDDDEEDMPSPIGVSFFAFFGYRGRDVSAAKSQESAKEIEARWAKVQNGEDISEAGDSDDEDEEEDDGFEDAEIFPDGDDLAVAIAEDLWPDALNYYIQSFQAGAELEDMDLEMDELDEMDEDEESESRPRKKARN</sequence>
<comment type="caution">
    <text evidence="7">The sequence shown here is derived from an EMBL/GenBank/DDBJ whole genome shotgun (WGS) entry which is preliminary data.</text>
</comment>
<dbReference type="Proteomes" id="UP001152649">
    <property type="component" value="Unassembled WGS sequence"/>
</dbReference>
<dbReference type="Pfam" id="PF05368">
    <property type="entry name" value="NmrA"/>
    <property type="match status" value="1"/>
</dbReference>
<accession>A0A9W4NNW6</accession>
<dbReference type="Pfam" id="PF00956">
    <property type="entry name" value="NAP"/>
    <property type="match status" value="1"/>
</dbReference>
<dbReference type="InterPro" id="IPR037231">
    <property type="entry name" value="NAP-like_sf"/>
</dbReference>
<keyword evidence="4" id="KW-0175">Coiled coil</keyword>
<feature type="domain" description="NmrA-like" evidence="6">
    <location>
        <begin position="5"/>
        <end position="335"/>
    </location>
</feature>
<dbReference type="EMBL" id="CAJVPG010000310">
    <property type="protein sequence ID" value="CAG8390773.1"/>
    <property type="molecule type" value="Genomic_DNA"/>
</dbReference>
<evidence type="ECO:0000259" key="6">
    <source>
        <dbReference type="Pfam" id="PF05368"/>
    </source>
</evidence>
<evidence type="ECO:0000256" key="4">
    <source>
        <dbReference type="SAM" id="Coils"/>
    </source>
</evidence>
<evidence type="ECO:0000313" key="7">
    <source>
        <dbReference type="EMBL" id="CAG8390773.1"/>
    </source>
</evidence>
<feature type="region of interest" description="Disordered" evidence="5">
    <location>
        <begin position="775"/>
        <end position="802"/>
    </location>
</feature>
<evidence type="ECO:0000256" key="5">
    <source>
        <dbReference type="SAM" id="MobiDB-lite"/>
    </source>
</evidence>
<feature type="coiled-coil region" evidence="4">
    <location>
        <begin position="647"/>
        <end position="674"/>
    </location>
</feature>
<evidence type="ECO:0000256" key="2">
    <source>
        <dbReference type="ARBA" id="ARBA00009947"/>
    </source>
</evidence>
<dbReference type="OrthoDB" id="2139348at2759"/>
<dbReference type="PANTHER" id="PTHR42748:SF5">
    <property type="entry name" value="NITROGEN METABOLITE REPRESSION PROTEIN NMRA"/>
    <property type="match status" value="1"/>
</dbReference>
<reference evidence="7" key="1">
    <citation type="submission" date="2021-07" db="EMBL/GenBank/DDBJ databases">
        <authorList>
            <person name="Branca A.L. A."/>
        </authorList>
    </citation>
    <scope>NUCLEOTIDE SEQUENCE</scope>
</reference>
<evidence type="ECO:0000256" key="1">
    <source>
        <dbReference type="ARBA" id="ARBA00006328"/>
    </source>
</evidence>
<dbReference type="InterPro" id="IPR051164">
    <property type="entry name" value="NmrA-like_oxidored"/>
</dbReference>
<gene>
    <name evidence="7" type="ORF">PSALAMII_LOCUS6732</name>
</gene>
<keyword evidence="8" id="KW-1185">Reference proteome</keyword>
<feature type="compositionally biased region" description="Acidic residues" evidence="5">
    <location>
        <begin position="717"/>
        <end position="741"/>
    </location>
</feature>
<name>A0A9W4NNW6_9EURO</name>
<dbReference type="SUPFAM" id="SSF143113">
    <property type="entry name" value="NAP-like"/>
    <property type="match status" value="1"/>
</dbReference>
<dbReference type="GO" id="GO:0005634">
    <property type="term" value="C:nucleus"/>
    <property type="evidence" value="ECO:0007669"/>
    <property type="project" value="InterPro"/>
</dbReference>
<organism evidence="7 8">
    <name type="scientific">Penicillium salamii</name>
    <dbReference type="NCBI Taxonomy" id="1612424"/>
    <lineage>
        <taxon>Eukaryota</taxon>
        <taxon>Fungi</taxon>
        <taxon>Dikarya</taxon>
        <taxon>Ascomycota</taxon>
        <taxon>Pezizomycotina</taxon>
        <taxon>Eurotiomycetes</taxon>
        <taxon>Eurotiomycetidae</taxon>
        <taxon>Eurotiales</taxon>
        <taxon>Aspergillaceae</taxon>
        <taxon>Penicillium</taxon>
    </lineage>
</organism>
<comment type="similarity">
    <text evidence="1">Belongs to the NmrA-type oxidoreductase family.</text>
</comment>
<dbReference type="Gene3D" id="3.40.50.720">
    <property type="entry name" value="NAD(P)-binding Rossmann-like Domain"/>
    <property type="match status" value="1"/>
</dbReference>
<feature type="compositionally biased region" description="Acidic residues" evidence="5">
    <location>
        <begin position="775"/>
        <end position="792"/>
    </location>
</feature>
<dbReference type="Gene3D" id="3.90.25.10">
    <property type="entry name" value="UDP-galactose 4-epimerase, domain 1"/>
    <property type="match status" value="1"/>
</dbReference>
<dbReference type="GO" id="GO:0006334">
    <property type="term" value="P:nucleosome assembly"/>
    <property type="evidence" value="ECO:0007669"/>
    <property type="project" value="InterPro"/>
</dbReference>
<dbReference type="SUPFAM" id="SSF51735">
    <property type="entry name" value="NAD(P)-binding Rossmann-fold domains"/>
    <property type="match status" value="1"/>
</dbReference>
<protein>
    <recommendedName>
        <fullName evidence="6">NmrA-like domain-containing protein</fullName>
    </recommendedName>
</protein>
<feature type="region of interest" description="Disordered" evidence="5">
    <location>
        <begin position="708"/>
        <end position="741"/>
    </location>
</feature>
<comment type="similarity">
    <text evidence="2">Belongs to the nucleosome assembly protein (NAP) family.</text>
</comment>
<evidence type="ECO:0000256" key="3">
    <source>
        <dbReference type="ARBA" id="ARBA00022857"/>
    </source>
</evidence>
<evidence type="ECO:0000313" key="8">
    <source>
        <dbReference type="Proteomes" id="UP001152649"/>
    </source>
</evidence>